<feature type="region of interest" description="Disordered" evidence="1">
    <location>
        <begin position="197"/>
        <end position="279"/>
    </location>
</feature>
<feature type="region of interest" description="Disordered" evidence="1">
    <location>
        <begin position="1"/>
        <end position="80"/>
    </location>
</feature>
<evidence type="ECO:0000256" key="1">
    <source>
        <dbReference type="SAM" id="MobiDB-lite"/>
    </source>
</evidence>
<dbReference type="EMBL" id="JARKIF010000015">
    <property type="protein sequence ID" value="KAJ7622448.1"/>
    <property type="molecule type" value="Genomic_DNA"/>
</dbReference>
<comment type="caution">
    <text evidence="3">The sequence shown here is derived from an EMBL/GenBank/DDBJ whole genome shotgun (WGS) entry which is preliminary data.</text>
</comment>
<feature type="compositionally biased region" description="Basic residues" evidence="1">
    <location>
        <begin position="323"/>
        <end position="334"/>
    </location>
</feature>
<proteinExistence type="predicted"/>
<keyword evidence="4" id="KW-1185">Reference proteome</keyword>
<name>A0AAD7C182_9AGAR</name>
<evidence type="ECO:0000313" key="4">
    <source>
        <dbReference type="Proteomes" id="UP001221142"/>
    </source>
</evidence>
<dbReference type="Proteomes" id="UP001221142">
    <property type="component" value="Unassembled WGS sequence"/>
</dbReference>
<reference evidence="3" key="1">
    <citation type="submission" date="2023-03" db="EMBL/GenBank/DDBJ databases">
        <title>Massive genome expansion in bonnet fungi (Mycena s.s.) driven by repeated elements and novel gene families across ecological guilds.</title>
        <authorList>
            <consortium name="Lawrence Berkeley National Laboratory"/>
            <person name="Harder C.B."/>
            <person name="Miyauchi S."/>
            <person name="Viragh M."/>
            <person name="Kuo A."/>
            <person name="Thoen E."/>
            <person name="Andreopoulos B."/>
            <person name="Lu D."/>
            <person name="Skrede I."/>
            <person name="Drula E."/>
            <person name="Henrissat B."/>
            <person name="Morin E."/>
            <person name="Kohler A."/>
            <person name="Barry K."/>
            <person name="LaButti K."/>
            <person name="Morin E."/>
            <person name="Salamov A."/>
            <person name="Lipzen A."/>
            <person name="Mereny Z."/>
            <person name="Hegedus B."/>
            <person name="Baldrian P."/>
            <person name="Stursova M."/>
            <person name="Weitz H."/>
            <person name="Taylor A."/>
            <person name="Grigoriev I.V."/>
            <person name="Nagy L.G."/>
            <person name="Martin F."/>
            <person name="Kauserud H."/>
        </authorList>
    </citation>
    <scope>NUCLEOTIDE SEQUENCE</scope>
    <source>
        <strain evidence="3">9284</strain>
    </source>
</reference>
<accession>A0AAD7C182</accession>
<feature type="region of interest" description="Disordered" evidence="1">
    <location>
        <begin position="104"/>
        <end position="173"/>
    </location>
</feature>
<feature type="region of interest" description="Disordered" evidence="1">
    <location>
        <begin position="299"/>
        <end position="378"/>
    </location>
</feature>
<dbReference type="EMBL" id="JARKIF010000006">
    <property type="protein sequence ID" value="KAJ7636430.1"/>
    <property type="molecule type" value="Genomic_DNA"/>
</dbReference>
<evidence type="ECO:0000313" key="3">
    <source>
        <dbReference type="EMBL" id="KAJ7636430.1"/>
    </source>
</evidence>
<protein>
    <submittedName>
        <fullName evidence="3">Uncharacterized protein</fullName>
    </submittedName>
</protein>
<evidence type="ECO:0000313" key="2">
    <source>
        <dbReference type="EMBL" id="KAJ7622448.1"/>
    </source>
</evidence>
<feature type="compositionally biased region" description="Basic and acidic residues" evidence="1">
    <location>
        <begin position="64"/>
        <end position="74"/>
    </location>
</feature>
<dbReference type="AlphaFoldDB" id="A0AAD7C182"/>
<organism evidence="3 4">
    <name type="scientific">Roridomyces roridus</name>
    <dbReference type="NCBI Taxonomy" id="1738132"/>
    <lineage>
        <taxon>Eukaryota</taxon>
        <taxon>Fungi</taxon>
        <taxon>Dikarya</taxon>
        <taxon>Basidiomycota</taxon>
        <taxon>Agaricomycotina</taxon>
        <taxon>Agaricomycetes</taxon>
        <taxon>Agaricomycetidae</taxon>
        <taxon>Agaricales</taxon>
        <taxon>Marasmiineae</taxon>
        <taxon>Mycenaceae</taxon>
        <taxon>Roridomyces</taxon>
    </lineage>
</organism>
<feature type="compositionally biased region" description="Polar residues" evidence="1">
    <location>
        <begin position="53"/>
        <end position="62"/>
    </location>
</feature>
<feature type="compositionally biased region" description="Polar residues" evidence="1">
    <location>
        <begin position="299"/>
        <end position="322"/>
    </location>
</feature>
<feature type="compositionally biased region" description="Low complexity" evidence="1">
    <location>
        <begin position="1"/>
        <end position="21"/>
    </location>
</feature>
<gene>
    <name evidence="3" type="ORF">FB45DRAFT_1138087</name>
    <name evidence="2" type="ORF">FB45DRAFT_870640</name>
</gene>
<feature type="compositionally biased region" description="Polar residues" evidence="1">
    <location>
        <begin position="238"/>
        <end position="248"/>
    </location>
</feature>
<sequence length="378" mass="40389">MATNPTNPNNNNPRQTRSNTRAGLHPPPPPLYSPEAHANETSEAGEPDVVPTDPSTSTTGQDSPVKHFPEDSGRKTFSAAPAAMNTDVKVEELSGFPALSHDAAVADAPGFEPASDEDEEGWVPVTRKTSRTHTTRRNSNGSDTVPASPKPTSDDKSDSSTIDKAVQNMSHAELEANARRFQAMSNRYLAEIARKGIPAGASGDAQKENGGYEPPKEHEGMLIDFEDDAQEPGHDNQDGSSIQENASAGPSRKGKGADPGNWGDVAEMQNFSEKDLQQQEEMLANYAEIHRINKQNAKVPTIQGNFAPANTSTPARNASPNGRRSKSPKAHRPRARIETPSAPEGIAPVPGNTPEALPKGDSTSSDEPAQGSKRERPY</sequence>